<dbReference type="KEGG" id="apln:108736080"/>
<evidence type="ECO:0000259" key="1">
    <source>
        <dbReference type="Pfam" id="PF26080"/>
    </source>
</evidence>
<gene>
    <name evidence="3" type="primary">LOC108736080</name>
</gene>
<proteinExistence type="predicted"/>
<feature type="domain" description="CUB" evidence="1">
    <location>
        <begin position="104"/>
        <end position="271"/>
    </location>
</feature>
<dbReference type="STRING" id="224129.A0A1W4WUZ1"/>
<keyword evidence="2" id="KW-1185">Reference proteome</keyword>
<protein>
    <submittedName>
        <fullName evidence="3">Uncharacterized protein LOC108736080</fullName>
    </submittedName>
</protein>
<dbReference type="OrthoDB" id="6344756at2759"/>
<dbReference type="InterPro" id="IPR058698">
    <property type="entry name" value="CUB_metazoa"/>
</dbReference>
<dbReference type="RefSeq" id="XP_018323875.1">
    <property type="nucleotide sequence ID" value="XM_018468373.1"/>
</dbReference>
<accession>A0A1W4WUZ1</accession>
<dbReference type="PANTHER" id="PTHR33236">
    <property type="entry name" value="INTRAFLAGELLAR TRANSPORT PROTEIN 122 FAMILY PROTEIN-RELATED"/>
    <property type="match status" value="1"/>
</dbReference>
<dbReference type="Pfam" id="PF26080">
    <property type="entry name" value="CUB_animal"/>
    <property type="match status" value="1"/>
</dbReference>
<dbReference type="AlphaFoldDB" id="A0A1W4WUZ1"/>
<dbReference type="InParanoid" id="A0A1W4WUZ1"/>
<reference evidence="3" key="1">
    <citation type="submission" date="2025-08" db="UniProtKB">
        <authorList>
            <consortium name="RefSeq"/>
        </authorList>
    </citation>
    <scope>IDENTIFICATION</scope>
    <source>
        <tissue evidence="3">Entire body</tissue>
    </source>
</reference>
<sequence length="275" mass="30247">MSSCTLKVKKIHPDVSQMRLDFIHFNLGQPNRRTGICEDDIFLLSGGSNSKNLTICGTNDDQHIYFDVDSVEQPITITMNLSDKVISRLWEIRIVQIPFNDRVPEGCLQYHTGLNGIVKTMNFAENGRHLANQNYNICLRQEKGTCSVVYEPCHKNSFKIGPGQNNTSGVNGDAFSDVGSGDGAIATREDDSCNDRVVVPCPFEDLIMPGNVGVGFCDLSLCGSFSCPSGEADCKVETNVVPFRIGIHFGPVSREESPEDNLGVCLKYEQQLCTV</sequence>
<evidence type="ECO:0000313" key="3">
    <source>
        <dbReference type="RefSeq" id="XP_018323875.1"/>
    </source>
</evidence>
<organism evidence="2 3">
    <name type="scientific">Agrilus planipennis</name>
    <name type="common">Emerald ash borer</name>
    <name type="synonym">Agrilus marcopoli</name>
    <dbReference type="NCBI Taxonomy" id="224129"/>
    <lineage>
        <taxon>Eukaryota</taxon>
        <taxon>Metazoa</taxon>
        <taxon>Ecdysozoa</taxon>
        <taxon>Arthropoda</taxon>
        <taxon>Hexapoda</taxon>
        <taxon>Insecta</taxon>
        <taxon>Pterygota</taxon>
        <taxon>Neoptera</taxon>
        <taxon>Endopterygota</taxon>
        <taxon>Coleoptera</taxon>
        <taxon>Polyphaga</taxon>
        <taxon>Elateriformia</taxon>
        <taxon>Buprestoidea</taxon>
        <taxon>Buprestidae</taxon>
        <taxon>Agrilinae</taxon>
        <taxon>Agrilus</taxon>
    </lineage>
</organism>
<dbReference type="GeneID" id="108736080"/>
<dbReference type="PANTHER" id="PTHR33236:SF4">
    <property type="entry name" value="CUB DOMAIN-CONTAINING PROTEIN"/>
    <property type="match status" value="1"/>
</dbReference>
<dbReference type="Proteomes" id="UP000192223">
    <property type="component" value="Unplaced"/>
</dbReference>
<name>A0A1W4WUZ1_AGRPL</name>
<evidence type="ECO:0000313" key="2">
    <source>
        <dbReference type="Proteomes" id="UP000192223"/>
    </source>
</evidence>